<organism evidence="2 3">
    <name type="scientific">Apiospora kogelbergensis</name>
    <dbReference type="NCBI Taxonomy" id="1337665"/>
    <lineage>
        <taxon>Eukaryota</taxon>
        <taxon>Fungi</taxon>
        <taxon>Dikarya</taxon>
        <taxon>Ascomycota</taxon>
        <taxon>Pezizomycotina</taxon>
        <taxon>Sordariomycetes</taxon>
        <taxon>Xylariomycetidae</taxon>
        <taxon>Amphisphaeriales</taxon>
        <taxon>Apiosporaceae</taxon>
        <taxon>Apiospora</taxon>
    </lineage>
</organism>
<reference evidence="2 3" key="1">
    <citation type="submission" date="2023-01" db="EMBL/GenBank/DDBJ databases">
        <title>Analysis of 21 Apiospora genomes using comparative genomics revels a genus with tremendous synthesis potential of carbohydrate active enzymes and secondary metabolites.</title>
        <authorList>
            <person name="Sorensen T."/>
        </authorList>
    </citation>
    <scope>NUCLEOTIDE SEQUENCE [LARGE SCALE GENOMIC DNA]</scope>
    <source>
        <strain evidence="2 3">CBS 117206</strain>
    </source>
</reference>
<dbReference type="EMBL" id="JAQQWP010000001">
    <property type="protein sequence ID" value="KAK8133249.1"/>
    <property type="molecule type" value="Genomic_DNA"/>
</dbReference>
<accession>A0AAW0REU7</accession>
<protein>
    <submittedName>
        <fullName evidence="2">Uncharacterized protein</fullName>
    </submittedName>
</protein>
<evidence type="ECO:0000313" key="3">
    <source>
        <dbReference type="Proteomes" id="UP001392437"/>
    </source>
</evidence>
<comment type="caution">
    <text evidence="2">The sequence shown here is derived from an EMBL/GenBank/DDBJ whole genome shotgun (WGS) entry which is preliminary data.</text>
</comment>
<sequence>MLRGGAFTITVQHGRAAELFQAGGVFRDGIRILGRVGGARQKHGVCGILDVQGREQVARPRDRDALVAAAPPAGAELVLRQPVQLDGRLALPLEVGVPAVAVARLQEPEARHDDEGHNDDERAEGVRKGQTEDAERGMARAPDLLVVTQIPFAFALGREGVWPVGEVGASLSCVDK</sequence>
<gene>
    <name evidence="2" type="ORF">PG999_001422</name>
</gene>
<evidence type="ECO:0000313" key="2">
    <source>
        <dbReference type="EMBL" id="KAK8133249.1"/>
    </source>
</evidence>
<feature type="region of interest" description="Disordered" evidence="1">
    <location>
        <begin position="107"/>
        <end position="137"/>
    </location>
</feature>
<dbReference type="AlphaFoldDB" id="A0AAW0REU7"/>
<name>A0AAW0REU7_9PEZI</name>
<keyword evidence="3" id="KW-1185">Reference proteome</keyword>
<dbReference type="Proteomes" id="UP001392437">
    <property type="component" value="Unassembled WGS sequence"/>
</dbReference>
<evidence type="ECO:0000256" key="1">
    <source>
        <dbReference type="SAM" id="MobiDB-lite"/>
    </source>
</evidence>
<proteinExistence type="predicted"/>